<evidence type="ECO:0000259" key="1">
    <source>
        <dbReference type="PROSITE" id="PS50206"/>
    </source>
</evidence>
<reference evidence="2" key="1">
    <citation type="submission" date="2024-05" db="EMBL/GenBank/DDBJ databases">
        <authorList>
            <person name="Kim S."/>
            <person name="Heo J."/>
            <person name="Choi H."/>
            <person name="Choi Y."/>
            <person name="Kwon S.-W."/>
            <person name="Kim Y."/>
        </authorList>
    </citation>
    <scope>NUCLEOTIDE SEQUENCE</scope>
    <source>
        <strain evidence="2">KACC 23698</strain>
    </source>
</reference>
<dbReference type="Pfam" id="PF00581">
    <property type="entry name" value="Rhodanese"/>
    <property type="match status" value="1"/>
</dbReference>
<evidence type="ECO:0000313" key="2">
    <source>
        <dbReference type="EMBL" id="XBO37323.1"/>
    </source>
</evidence>
<dbReference type="InterPro" id="IPR001763">
    <property type="entry name" value="Rhodanese-like_dom"/>
</dbReference>
<dbReference type="RefSeq" id="WP_406854144.1">
    <property type="nucleotide sequence ID" value="NZ_CP157484.1"/>
</dbReference>
<dbReference type="EMBL" id="CP157484">
    <property type="protein sequence ID" value="XBO37323.1"/>
    <property type="molecule type" value="Genomic_DNA"/>
</dbReference>
<dbReference type="PANTHER" id="PTHR44086">
    <property type="entry name" value="THIOSULFATE SULFURTRANSFERASE RDL2, MITOCHONDRIAL-RELATED"/>
    <property type="match status" value="1"/>
</dbReference>
<dbReference type="Gene3D" id="3.40.250.10">
    <property type="entry name" value="Rhodanese-like domain"/>
    <property type="match status" value="1"/>
</dbReference>
<dbReference type="SMART" id="SM00450">
    <property type="entry name" value="RHOD"/>
    <property type="match status" value="1"/>
</dbReference>
<gene>
    <name evidence="2" type="ORF">ABEG18_16495</name>
</gene>
<dbReference type="CDD" id="cd00158">
    <property type="entry name" value="RHOD"/>
    <property type="match status" value="1"/>
</dbReference>
<accession>A0AAU7JAL2</accession>
<dbReference type="AlphaFoldDB" id="A0AAU7JAL2"/>
<name>A0AAU7JAL2_9HYPH</name>
<feature type="domain" description="Rhodanese" evidence="1">
    <location>
        <begin position="24"/>
        <end position="112"/>
    </location>
</feature>
<dbReference type="SUPFAM" id="SSF52821">
    <property type="entry name" value="Rhodanese/Cell cycle control phosphatase"/>
    <property type="match status" value="1"/>
</dbReference>
<organism evidence="2">
    <name type="scientific">Alsobacter sp. KACC 23698</name>
    <dbReference type="NCBI Taxonomy" id="3149229"/>
    <lineage>
        <taxon>Bacteria</taxon>
        <taxon>Pseudomonadati</taxon>
        <taxon>Pseudomonadota</taxon>
        <taxon>Alphaproteobacteria</taxon>
        <taxon>Hyphomicrobiales</taxon>
        <taxon>Alsobacteraceae</taxon>
        <taxon>Alsobacter</taxon>
    </lineage>
</organism>
<dbReference type="PANTHER" id="PTHR44086:SF10">
    <property type="entry name" value="THIOSULFATE SULFURTRANSFERASE_RHODANESE-LIKE DOMAIN-CONTAINING PROTEIN 3"/>
    <property type="match status" value="1"/>
</dbReference>
<dbReference type="GO" id="GO:0004792">
    <property type="term" value="F:thiosulfate-cyanide sulfurtransferase activity"/>
    <property type="evidence" value="ECO:0007669"/>
    <property type="project" value="TreeGrafter"/>
</dbReference>
<protein>
    <submittedName>
        <fullName evidence="2">Rhodanese-like domain-containing protein</fullName>
    </submittedName>
</protein>
<dbReference type="PROSITE" id="PS50206">
    <property type="entry name" value="RHODANESE_3"/>
    <property type="match status" value="1"/>
</dbReference>
<dbReference type="InterPro" id="IPR036873">
    <property type="entry name" value="Rhodanese-like_dom_sf"/>
</dbReference>
<proteinExistence type="predicted"/>
<sequence>MFGFGRAAPQVEDLGVEDIKAGLANGSILLVDVREPHEWEAGHVPGSVLFPLSTFDPAALPDPGPRRLVLSCRSGKRSLTAAAAAAAGGVKADAHYAGGFLDWVAHGEPVETGA</sequence>